<dbReference type="PaxDb" id="3880-AET04046"/>
<keyword evidence="3" id="KW-1185">Reference proteome</keyword>
<dbReference type="HOGENOM" id="CLU_1671938_0_0_1"/>
<evidence type="ECO:0000313" key="1">
    <source>
        <dbReference type="EMBL" id="AET04046.1"/>
    </source>
</evidence>
<reference evidence="1 3" key="1">
    <citation type="journal article" date="2011" name="Nature">
        <title>The Medicago genome provides insight into the evolution of rhizobial symbioses.</title>
        <authorList>
            <person name="Young N.D."/>
            <person name="Debelle F."/>
            <person name="Oldroyd G.E."/>
            <person name="Geurts R."/>
            <person name="Cannon S.B."/>
            <person name="Udvardi M.K."/>
            <person name="Benedito V.A."/>
            <person name="Mayer K.F."/>
            <person name="Gouzy J."/>
            <person name="Schoof H."/>
            <person name="Van de Peer Y."/>
            <person name="Proost S."/>
            <person name="Cook D.R."/>
            <person name="Meyers B.C."/>
            <person name="Spannagl M."/>
            <person name="Cheung F."/>
            <person name="De Mita S."/>
            <person name="Krishnakumar V."/>
            <person name="Gundlach H."/>
            <person name="Zhou S."/>
            <person name="Mudge J."/>
            <person name="Bharti A.K."/>
            <person name="Murray J.D."/>
            <person name="Naoumkina M.A."/>
            <person name="Rosen B."/>
            <person name="Silverstein K.A."/>
            <person name="Tang H."/>
            <person name="Rombauts S."/>
            <person name="Zhao P.X."/>
            <person name="Zhou P."/>
            <person name="Barbe V."/>
            <person name="Bardou P."/>
            <person name="Bechner M."/>
            <person name="Bellec A."/>
            <person name="Berger A."/>
            <person name="Berges H."/>
            <person name="Bidwell S."/>
            <person name="Bisseling T."/>
            <person name="Choisne N."/>
            <person name="Couloux A."/>
            <person name="Denny R."/>
            <person name="Deshpande S."/>
            <person name="Dai X."/>
            <person name="Doyle J.J."/>
            <person name="Dudez A.M."/>
            <person name="Farmer A.D."/>
            <person name="Fouteau S."/>
            <person name="Franken C."/>
            <person name="Gibelin C."/>
            <person name="Gish J."/>
            <person name="Goldstein S."/>
            <person name="Gonzalez A.J."/>
            <person name="Green P.J."/>
            <person name="Hallab A."/>
            <person name="Hartog M."/>
            <person name="Hua A."/>
            <person name="Humphray S.J."/>
            <person name="Jeong D.H."/>
            <person name="Jing Y."/>
            <person name="Jocker A."/>
            <person name="Kenton S.M."/>
            <person name="Kim D.J."/>
            <person name="Klee K."/>
            <person name="Lai H."/>
            <person name="Lang C."/>
            <person name="Lin S."/>
            <person name="Macmil S.L."/>
            <person name="Magdelenat G."/>
            <person name="Matthews L."/>
            <person name="McCorrison J."/>
            <person name="Monaghan E.L."/>
            <person name="Mun J.H."/>
            <person name="Najar F.Z."/>
            <person name="Nicholson C."/>
            <person name="Noirot C."/>
            <person name="O'Bleness M."/>
            <person name="Paule C.R."/>
            <person name="Poulain J."/>
            <person name="Prion F."/>
            <person name="Qin B."/>
            <person name="Qu C."/>
            <person name="Retzel E.F."/>
            <person name="Riddle C."/>
            <person name="Sallet E."/>
            <person name="Samain S."/>
            <person name="Samson N."/>
            <person name="Sanders I."/>
            <person name="Saurat O."/>
            <person name="Scarpelli C."/>
            <person name="Schiex T."/>
            <person name="Segurens B."/>
            <person name="Severin A.J."/>
            <person name="Sherrier D.J."/>
            <person name="Shi R."/>
            <person name="Sims S."/>
            <person name="Singer S.R."/>
            <person name="Sinharoy S."/>
            <person name="Sterck L."/>
            <person name="Viollet A."/>
            <person name="Wang B.B."/>
            <person name="Wang K."/>
            <person name="Wang M."/>
            <person name="Wang X."/>
            <person name="Warfsmann J."/>
            <person name="Weissenbach J."/>
            <person name="White D.D."/>
            <person name="White J.D."/>
            <person name="Wiley G.B."/>
            <person name="Wincker P."/>
            <person name="Xing Y."/>
            <person name="Yang L."/>
            <person name="Yao Z."/>
            <person name="Ying F."/>
            <person name="Zhai J."/>
            <person name="Zhou L."/>
            <person name="Zuber A."/>
            <person name="Denarie J."/>
            <person name="Dixon R.A."/>
            <person name="May G.D."/>
            <person name="Schwartz D.C."/>
            <person name="Rogers J."/>
            <person name="Quetier F."/>
            <person name="Town C.D."/>
            <person name="Roe B.A."/>
        </authorList>
    </citation>
    <scope>NUCLEOTIDE SEQUENCE [LARGE SCALE GENOMIC DNA]</scope>
    <source>
        <strain evidence="1">A17</strain>
        <strain evidence="2 3">cv. Jemalong A17</strain>
    </source>
</reference>
<name>G7LGC2_MEDTR</name>
<reference evidence="2" key="3">
    <citation type="submission" date="2015-04" db="UniProtKB">
        <authorList>
            <consortium name="EnsemblPlants"/>
        </authorList>
    </citation>
    <scope>IDENTIFICATION</scope>
    <source>
        <strain evidence="2">cv. Jemalong A17</strain>
    </source>
</reference>
<protein>
    <recommendedName>
        <fullName evidence="4">Reverse transcriptase zinc-binding domain-containing protein</fullName>
    </recommendedName>
</protein>
<dbReference type="Proteomes" id="UP000002051">
    <property type="component" value="Chromosome 8"/>
</dbReference>
<sequence length="158" mass="17638">MDRLPTKENLANRGIIPVEGRLCATGCGCVQNVNHLFLSCPNFGALWPLVREWLGVEAVDPQHILDHFLQFIHYAGSELSQNVMGLENDVTNSRSLLSTSITSRNDRYDTISNGIVHKRNLSMRERLKPNDVLYQGEPAIANDLSSSEVHQQQEAGLL</sequence>
<dbReference type="EMBL" id="CM001224">
    <property type="protein sequence ID" value="AET04046.1"/>
    <property type="molecule type" value="Genomic_DNA"/>
</dbReference>
<evidence type="ECO:0008006" key="4">
    <source>
        <dbReference type="Google" id="ProtNLM"/>
    </source>
</evidence>
<reference evidence="1 3" key="2">
    <citation type="journal article" date="2014" name="BMC Genomics">
        <title>An improved genome release (version Mt4.0) for the model legume Medicago truncatula.</title>
        <authorList>
            <person name="Tang H."/>
            <person name="Krishnakumar V."/>
            <person name="Bidwell S."/>
            <person name="Rosen B."/>
            <person name="Chan A."/>
            <person name="Zhou S."/>
            <person name="Gentzbittel L."/>
            <person name="Childs K.L."/>
            <person name="Yandell M."/>
            <person name="Gundlach H."/>
            <person name="Mayer K.F."/>
            <person name="Schwartz D.C."/>
            <person name="Town C.D."/>
        </authorList>
    </citation>
    <scope>GENOME REANNOTATION</scope>
    <source>
        <strain evidence="2 3">cv. Jemalong A17</strain>
    </source>
</reference>
<proteinExistence type="predicted"/>
<organism evidence="1 3">
    <name type="scientific">Medicago truncatula</name>
    <name type="common">Barrel medic</name>
    <name type="synonym">Medicago tribuloides</name>
    <dbReference type="NCBI Taxonomy" id="3880"/>
    <lineage>
        <taxon>Eukaryota</taxon>
        <taxon>Viridiplantae</taxon>
        <taxon>Streptophyta</taxon>
        <taxon>Embryophyta</taxon>
        <taxon>Tracheophyta</taxon>
        <taxon>Spermatophyta</taxon>
        <taxon>Magnoliopsida</taxon>
        <taxon>eudicotyledons</taxon>
        <taxon>Gunneridae</taxon>
        <taxon>Pentapetalae</taxon>
        <taxon>rosids</taxon>
        <taxon>fabids</taxon>
        <taxon>Fabales</taxon>
        <taxon>Fabaceae</taxon>
        <taxon>Papilionoideae</taxon>
        <taxon>50 kb inversion clade</taxon>
        <taxon>NPAAA clade</taxon>
        <taxon>Hologalegina</taxon>
        <taxon>IRL clade</taxon>
        <taxon>Trifolieae</taxon>
        <taxon>Medicago</taxon>
    </lineage>
</organism>
<evidence type="ECO:0000313" key="3">
    <source>
        <dbReference type="Proteomes" id="UP000002051"/>
    </source>
</evidence>
<dbReference type="EnsemblPlants" id="AET04046">
    <property type="protein sequence ID" value="AET04046"/>
    <property type="gene ID" value="MTR_8g079590"/>
</dbReference>
<dbReference type="AlphaFoldDB" id="G7LGC2"/>
<gene>
    <name evidence="1" type="ordered locus">MTR_8g079590</name>
</gene>
<accession>G7LGC2</accession>
<evidence type="ECO:0000313" key="2">
    <source>
        <dbReference type="EnsemblPlants" id="AET04046"/>
    </source>
</evidence>